<evidence type="ECO:0000313" key="3">
    <source>
        <dbReference type="EMBL" id="MDH2134782.1"/>
    </source>
</evidence>
<evidence type="ECO:0000313" key="5">
    <source>
        <dbReference type="Proteomes" id="UP000037029"/>
    </source>
</evidence>
<protein>
    <submittedName>
        <fullName evidence="2">Uncharacterized protein</fullName>
    </submittedName>
</protein>
<evidence type="ECO:0000313" key="2">
    <source>
        <dbReference type="EMBL" id="ATP17975.1"/>
    </source>
</evidence>
<dbReference type="Proteomes" id="UP001162318">
    <property type="component" value="Unassembled WGS sequence"/>
</dbReference>
<dbReference type="EMBL" id="CP047218">
    <property type="protein sequence ID" value="QHD67692.1"/>
    <property type="molecule type" value="Genomic_DNA"/>
</dbReference>
<dbReference type="EMBL" id="CP020925">
    <property type="protein sequence ID" value="ATP17975.1"/>
    <property type="molecule type" value="Genomic_DNA"/>
</dbReference>
<dbReference type="Proteomes" id="UP000037029">
    <property type="component" value="Chromosome"/>
</dbReference>
<reference evidence="4 6" key="2">
    <citation type="submission" date="2019-12" db="EMBL/GenBank/DDBJ databases">
        <title>Functional and genomic insights into the Sphingobium yanoikuyae YC-JY1, a bacterium efficiently degrading bisphenol A.</title>
        <authorList>
            <person name="Jia Y."/>
            <person name="Li X."/>
            <person name="Wang J."/>
            <person name="Eltoukhy A."/>
            <person name="Lamraoui I."/>
            <person name="Yan Y."/>
        </authorList>
    </citation>
    <scope>NUCLEOTIDE SEQUENCE [LARGE SCALE GENOMIC DNA]</scope>
    <source>
        <strain evidence="4 6">YC-JY1</strain>
    </source>
</reference>
<evidence type="ECO:0000313" key="4">
    <source>
        <dbReference type="EMBL" id="QHD67692.1"/>
    </source>
</evidence>
<name>A0A0J9CW19_SPHYA</name>
<dbReference type="Proteomes" id="UP000464086">
    <property type="component" value="Chromosome"/>
</dbReference>
<organism evidence="2 5">
    <name type="scientific">Sphingobium yanoikuyae</name>
    <name type="common">Sphingomonas yanoikuyae</name>
    <dbReference type="NCBI Taxonomy" id="13690"/>
    <lineage>
        <taxon>Bacteria</taxon>
        <taxon>Pseudomonadati</taxon>
        <taxon>Pseudomonadota</taxon>
        <taxon>Alphaproteobacteria</taxon>
        <taxon>Sphingomonadales</taxon>
        <taxon>Sphingomonadaceae</taxon>
        <taxon>Sphingobium</taxon>
    </lineage>
</organism>
<evidence type="ECO:0000313" key="6">
    <source>
        <dbReference type="Proteomes" id="UP000464086"/>
    </source>
</evidence>
<dbReference type="EMBL" id="JAOCKX010000069">
    <property type="protein sequence ID" value="MDH2134782.1"/>
    <property type="molecule type" value="Genomic_DNA"/>
</dbReference>
<proteinExistence type="predicted"/>
<evidence type="ECO:0000256" key="1">
    <source>
        <dbReference type="SAM" id="MobiDB-lite"/>
    </source>
</evidence>
<accession>A0A0J9CW19</accession>
<dbReference type="RefSeq" id="WP_048938929.1">
    <property type="nucleotide sequence ID" value="NZ_CP020925.1"/>
</dbReference>
<sequence length="91" mass="9456">MDKLIYLALGIGAIIVAASDQDGESQPGKSSPTIAPAAAMHEQSRMILPAKPSGNAVPSVANEEYLEPVNPIPEAADLGGRVIQDRFQSDG</sequence>
<gene>
    <name evidence="2" type="ORF">BV87_05975</name>
    <name evidence="4" type="ORF">GS397_11980</name>
    <name evidence="3" type="ORF">N5J77_26980</name>
</gene>
<feature type="region of interest" description="Disordered" evidence="1">
    <location>
        <begin position="19"/>
        <end position="41"/>
    </location>
</feature>
<reference evidence="2 5" key="1">
    <citation type="submission" date="2017-04" db="EMBL/GenBank/DDBJ databases">
        <title>Characterization, genome and methylation analysis of a phthalic acid esters degrading strain Sphingobium yanoikuyae SHJ.</title>
        <authorList>
            <person name="Feng L."/>
        </authorList>
    </citation>
    <scope>NUCLEOTIDE SEQUENCE [LARGE SCALE GENOMIC DNA]</scope>
    <source>
        <strain evidence="2 5">SHJ</strain>
    </source>
</reference>
<reference evidence="3" key="3">
    <citation type="submission" date="2022-09" db="EMBL/GenBank/DDBJ databases">
        <title>Intensive care unit water sources are persistently colonized with multi-drug resistant bacteria and are the site of extensive horizontal gene transfer of antibiotic resistance genes.</title>
        <authorList>
            <person name="Diorio-Toth L."/>
        </authorList>
    </citation>
    <scope>NUCLEOTIDE SEQUENCE</scope>
    <source>
        <strain evidence="3">GD03659</strain>
    </source>
</reference>
<dbReference type="AlphaFoldDB" id="A0A0J9CW19"/>